<evidence type="ECO:0000256" key="1">
    <source>
        <dbReference type="ARBA" id="ARBA00011975"/>
    </source>
</evidence>
<dbReference type="Proteomes" id="UP000050956">
    <property type="component" value="Unassembled WGS sequence"/>
</dbReference>
<comment type="catalytic activity">
    <reaction evidence="6">
        <text>a 2'-deoxycytidine in DNA + S-adenosyl-L-methionine = a 5-methyl-2'-deoxycytidine in DNA + S-adenosyl-L-homocysteine + H(+)</text>
        <dbReference type="Rhea" id="RHEA:13681"/>
        <dbReference type="Rhea" id="RHEA-COMP:11369"/>
        <dbReference type="Rhea" id="RHEA-COMP:11370"/>
        <dbReference type="ChEBI" id="CHEBI:15378"/>
        <dbReference type="ChEBI" id="CHEBI:57856"/>
        <dbReference type="ChEBI" id="CHEBI:59789"/>
        <dbReference type="ChEBI" id="CHEBI:85452"/>
        <dbReference type="ChEBI" id="CHEBI:85454"/>
        <dbReference type="EC" id="2.1.1.37"/>
    </reaction>
</comment>
<dbReference type="EC" id="2.1.1.37" evidence="1"/>
<evidence type="ECO:0000313" key="9">
    <source>
        <dbReference type="EMBL" id="KRG75786.1"/>
    </source>
</evidence>
<dbReference type="GO" id="GO:0044027">
    <property type="term" value="P:negative regulation of gene expression via chromosomal CpG island methylation"/>
    <property type="evidence" value="ECO:0007669"/>
    <property type="project" value="TreeGrafter"/>
</dbReference>
<dbReference type="STRING" id="336566.ABB30_11120"/>
<dbReference type="Pfam" id="PF00145">
    <property type="entry name" value="DNA_methylase"/>
    <property type="match status" value="1"/>
</dbReference>
<sequence>MSIKVVDIFAGAGGLGEGFSAFRNEQGEQPFKVVLSAEMDAHAAKTLRTRAFFHQFPLGQAPDSYYAYVRGEVLQPWTEETREQWEAACSEAHQLTLGEDDVRLDQLLNEKIGTNATTPWVLVGGPPCQAFSLAGRSRNVGIKDYDPAKDHRHFLYRHYLHIVSKYQPAVFILENVKGMLSSRVDGKRMFPRIIADLKQPGGPDGPKYRVVPVVRHSGFEPEERDFLLRAEELGLPQARHRVVLMGIKEDIALPEDALLQPGKADEVTVAQALNGLPKLRSRPTDHQVRTWSETASLIFSKVAKKAKKLAPAVSGKLLAEAEKLKFSSFDPGLGGNYVSDAATRWSNECSLPDDLYTWLVDPAIAGTLNHCTRGHMTADLERYAYASAYAHVTERAPRGPAEFPESLAPVHKNWAEGKKFVDRFNVQCMDGPSSTITSHLAKDGHYFIHPDFTQIRSLSVREAARLQTFPDNFFFEGPAGAQRKQVGNAVPPYLARQIASVVFAAINGTASDKEAPAS</sequence>
<keyword evidence="4 7" id="KW-0949">S-adenosyl-L-methionine</keyword>
<evidence type="ECO:0000256" key="8">
    <source>
        <dbReference type="RuleBase" id="RU000416"/>
    </source>
</evidence>
<keyword evidence="2 7" id="KW-0489">Methyltransferase</keyword>
<evidence type="ECO:0000256" key="5">
    <source>
        <dbReference type="ARBA" id="ARBA00022747"/>
    </source>
</evidence>
<dbReference type="GO" id="GO:0009307">
    <property type="term" value="P:DNA restriction-modification system"/>
    <property type="evidence" value="ECO:0007669"/>
    <property type="project" value="UniProtKB-KW"/>
</dbReference>
<reference evidence="9 10" key="1">
    <citation type="submission" date="2015-05" db="EMBL/GenBank/DDBJ databases">
        <title>Genome sequencing and analysis of members of genus Stenotrophomonas.</title>
        <authorList>
            <person name="Patil P.P."/>
            <person name="Midha S."/>
            <person name="Patil P.B."/>
        </authorList>
    </citation>
    <scope>NUCLEOTIDE SEQUENCE [LARGE SCALE GENOMIC DNA]</scope>
    <source>
        <strain evidence="9 10">DSM 24757</strain>
    </source>
</reference>
<dbReference type="GO" id="GO:0003677">
    <property type="term" value="F:DNA binding"/>
    <property type="evidence" value="ECO:0007669"/>
    <property type="project" value="TreeGrafter"/>
</dbReference>
<dbReference type="AlphaFoldDB" id="A0A0R0DBY9"/>
<evidence type="ECO:0000256" key="2">
    <source>
        <dbReference type="ARBA" id="ARBA00022603"/>
    </source>
</evidence>
<proteinExistence type="inferred from homology"/>
<keyword evidence="10" id="KW-1185">Reference proteome</keyword>
<dbReference type="NCBIfam" id="TIGR00675">
    <property type="entry name" value="dcm"/>
    <property type="match status" value="1"/>
</dbReference>
<gene>
    <name evidence="9" type="ORF">ABB30_11120</name>
</gene>
<dbReference type="InterPro" id="IPR050390">
    <property type="entry name" value="C5-Methyltransferase"/>
</dbReference>
<feature type="active site" evidence="7">
    <location>
        <position position="128"/>
    </location>
</feature>
<dbReference type="PROSITE" id="PS00095">
    <property type="entry name" value="C5_MTASE_2"/>
    <property type="match status" value="1"/>
</dbReference>
<evidence type="ECO:0000256" key="3">
    <source>
        <dbReference type="ARBA" id="ARBA00022679"/>
    </source>
</evidence>
<dbReference type="SUPFAM" id="SSF53335">
    <property type="entry name" value="S-adenosyl-L-methionine-dependent methyltransferases"/>
    <property type="match status" value="1"/>
</dbReference>
<organism evidence="9 10">
    <name type="scientific">Stenotrophomonas ginsengisoli</name>
    <dbReference type="NCBI Taxonomy" id="336566"/>
    <lineage>
        <taxon>Bacteria</taxon>
        <taxon>Pseudomonadati</taxon>
        <taxon>Pseudomonadota</taxon>
        <taxon>Gammaproteobacteria</taxon>
        <taxon>Lysobacterales</taxon>
        <taxon>Lysobacteraceae</taxon>
        <taxon>Stenotrophomonas</taxon>
    </lineage>
</organism>
<dbReference type="Gene3D" id="3.90.120.10">
    <property type="entry name" value="DNA Methylase, subunit A, domain 2"/>
    <property type="match status" value="1"/>
</dbReference>
<comment type="caution">
    <text evidence="9">The sequence shown here is derived from an EMBL/GenBank/DDBJ whole genome shotgun (WGS) entry which is preliminary data.</text>
</comment>
<dbReference type="PANTHER" id="PTHR10629">
    <property type="entry name" value="CYTOSINE-SPECIFIC METHYLTRANSFERASE"/>
    <property type="match status" value="1"/>
</dbReference>
<dbReference type="PANTHER" id="PTHR10629:SF52">
    <property type="entry name" value="DNA (CYTOSINE-5)-METHYLTRANSFERASE 1"/>
    <property type="match status" value="1"/>
</dbReference>
<comment type="similarity">
    <text evidence="7 8">Belongs to the class I-like SAM-binding methyltransferase superfamily. C5-methyltransferase family.</text>
</comment>
<dbReference type="InterPro" id="IPR001525">
    <property type="entry name" value="C5_MeTfrase"/>
</dbReference>
<dbReference type="GO" id="GO:0032259">
    <property type="term" value="P:methylation"/>
    <property type="evidence" value="ECO:0007669"/>
    <property type="project" value="UniProtKB-KW"/>
</dbReference>
<dbReference type="OrthoDB" id="9813719at2"/>
<dbReference type="RefSeq" id="WP_057638375.1">
    <property type="nucleotide sequence ID" value="NZ_LDJM01000027.1"/>
</dbReference>
<dbReference type="EMBL" id="LDJM01000027">
    <property type="protein sequence ID" value="KRG75786.1"/>
    <property type="molecule type" value="Genomic_DNA"/>
</dbReference>
<evidence type="ECO:0000256" key="6">
    <source>
        <dbReference type="ARBA" id="ARBA00047422"/>
    </source>
</evidence>
<protein>
    <recommendedName>
        <fullName evidence="1">DNA (cytosine-5-)-methyltransferase</fullName>
        <ecNumber evidence="1">2.1.1.37</ecNumber>
    </recommendedName>
</protein>
<dbReference type="InterPro" id="IPR029063">
    <property type="entry name" value="SAM-dependent_MTases_sf"/>
</dbReference>
<name>A0A0R0DBY9_9GAMM</name>
<dbReference type="GO" id="GO:0003886">
    <property type="term" value="F:DNA (cytosine-5-)-methyltransferase activity"/>
    <property type="evidence" value="ECO:0007669"/>
    <property type="project" value="UniProtKB-EC"/>
</dbReference>
<dbReference type="PROSITE" id="PS51679">
    <property type="entry name" value="SAM_MT_C5"/>
    <property type="match status" value="1"/>
</dbReference>
<dbReference type="Gene3D" id="3.40.50.150">
    <property type="entry name" value="Vaccinia Virus protein VP39"/>
    <property type="match status" value="1"/>
</dbReference>
<evidence type="ECO:0000313" key="10">
    <source>
        <dbReference type="Proteomes" id="UP000050956"/>
    </source>
</evidence>
<dbReference type="InterPro" id="IPR031303">
    <property type="entry name" value="C5_meth_CS"/>
</dbReference>
<evidence type="ECO:0000256" key="7">
    <source>
        <dbReference type="PROSITE-ProRule" id="PRU01016"/>
    </source>
</evidence>
<keyword evidence="5" id="KW-0680">Restriction system</keyword>
<dbReference type="PRINTS" id="PR00105">
    <property type="entry name" value="C5METTRFRASE"/>
</dbReference>
<keyword evidence="3 7" id="KW-0808">Transferase</keyword>
<accession>A0A0R0DBY9</accession>
<evidence type="ECO:0000256" key="4">
    <source>
        <dbReference type="ARBA" id="ARBA00022691"/>
    </source>
</evidence>